<dbReference type="InterPro" id="IPR052514">
    <property type="entry name" value="SAM-dependent_MTase"/>
</dbReference>
<dbReference type="OrthoDB" id="5835829at2759"/>
<evidence type="ECO:0000313" key="3">
    <source>
        <dbReference type="EMBL" id="PNH09341.1"/>
    </source>
</evidence>
<dbReference type="GO" id="GO:0032259">
    <property type="term" value="P:methylation"/>
    <property type="evidence" value="ECO:0007669"/>
    <property type="project" value="UniProtKB-KW"/>
</dbReference>
<accession>A0A2J8AA05</accession>
<dbReference type="InterPro" id="IPR029063">
    <property type="entry name" value="SAM-dependent_MTases_sf"/>
</dbReference>
<dbReference type="InterPro" id="IPR006342">
    <property type="entry name" value="FkbM_mtfrase"/>
</dbReference>
<dbReference type="NCBIfam" id="TIGR01444">
    <property type="entry name" value="fkbM_fam"/>
    <property type="match status" value="1"/>
</dbReference>
<dbReference type="PANTHER" id="PTHR34203">
    <property type="entry name" value="METHYLTRANSFERASE, FKBM FAMILY PROTEIN"/>
    <property type="match status" value="1"/>
</dbReference>
<dbReference type="EMBL" id="PGGS01000094">
    <property type="protein sequence ID" value="PNH09341.1"/>
    <property type="molecule type" value="Genomic_DNA"/>
</dbReference>
<feature type="compositionally biased region" description="Gly residues" evidence="1">
    <location>
        <begin position="467"/>
        <end position="486"/>
    </location>
</feature>
<dbReference type="Pfam" id="PF05050">
    <property type="entry name" value="Methyltransf_21"/>
    <property type="match status" value="1"/>
</dbReference>
<dbReference type="AlphaFoldDB" id="A0A2J8AA05"/>
<evidence type="ECO:0000259" key="2">
    <source>
        <dbReference type="Pfam" id="PF05050"/>
    </source>
</evidence>
<protein>
    <submittedName>
        <fullName evidence="3">31-O-demethyl-FK506 methyltransferase FkbM</fullName>
    </submittedName>
</protein>
<evidence type="ECO:0000256" key="1">
    <source>
        <dbReference type="SAM" id="MobiDB-lite"/>
    </source>
</evidence>
<feature type="domain" description="Methyltransferase FkbM" evidence="2">
    <location>
        <begin position="106"/>
        <end position="299"/>
    </location>
</feature>
<dbReference type="Gene3D" id="3.40.50.150">
    <property type="entry name" value="Vaccinia Virus protein VP39"/>
    <property type="match status" value="1"/>
</dbReference>
<dbReference type="Proteomes" id="UP000236333">
    <property type="component" value="Unassembled WGS sequence"/>
</dbReference>
<feature type="compositionally biased region" description="Low complexity" evidence="1">
    <location>
        <begin position="451"/>
        <end position="464"/>
    </location>
</feature>
<comment type="caution">
    <text evidence="3">The sequence shown here is derived from an EMBL/GenBank/DDBJ whole genome shotgun (WGS) entry which is preliminary data.</text>
</comment>
<dbReference type="PANTHER" id="PTHR34203:SF13">
    <property type="entry name" value="EXPRESSED PROTEIN"/>
    <property type="match status" value="1"/>
</dbReference>
<keyword evidence="3" id="KW-0808">Transferase</keyword>
<feature type="compositionally biased region" description="Gly residues" evidence="1">
    <location>
        <begin position="433"/>
        <end position="450"/>
    </location>
</feature>
<keyword evidence="3" id="KW-0489">Methyltransferase</keyword>
<organism evidence="3 4">
    <name type="scientific">Tetrabaena socialis</name>
    <dbReference type="NCBI Taxonomy" id="47790"/>
    <lineage>
        <taxon>Eukaryota</taxon>
        <taxon>Viridiplantae</taxon>
        <taxon>Chlorophyta</taxon>
        <taxon>core chlorophytes</taxon>
        <taxon>Chlorophyceae</taxon>
        <taxon>CS clade</taxon>
        <taxon>Chlamydomonadales</taxon>
        <taxon>Tetrabaenaceae</taxon>
        <taxon>Tetrabaena</taxon>
    </lineage>
</organism>
<feature type="region of interest" description="Disordered" evidence="1">
    <location>
        <begin position="419"/>
        <end position="530"/>
    </location>
</feature>
<evidence type="ECO:0000313" key="4">
    <source>
        <dbReference type="Proteomes" id="UP000236333"/>
    </source>
</evidence>
<dbReference type="GO" id="GO:0008168">
    <property type="term" value="F:methyltransferase activity"/>
    <property type="evidence" value="ECO:0007669"/>
    <property type="project" value="UniProtKB-KW"/>
</dbReference>
<gene>
    <name evidence="3" type="ORF">TSOC_004036</name>
</gene>
<name>A0A2J8AA05_9CHLO</name>
<keyword evidence="4" id="KW-1185">Reference proteome</keyword>
<reference evidence="3 4" key="1">
    <citation type="journal article" date="2017" name="Mol. Biol. Evol.">
        <title>The 4-celled Tetrabaena socialis nuclear genome reveals the essential components for genetic control of cell number at the origin of multicellularity in the volvocine lineage.</title>
        <authorList>
            <person name="Featherston J."/>
            <person name="Arakaki Y."/>
            <person name="Hanschen E.R."/>
            <person name="Ferris P.J."/>
            <person name="Michod R.E."/>
            <person name="Olson B.J.S.C."/>
            <person name="Nozaki H."/>
            <person name="Durand P.M."/>
        </authorList>
    </citation>
    <scope>NUCLEOTIDE SEQUENCE [LARGE SCALE GENOMIC DNA]</scope>
    <source>
        <strain evidence="3 4">NIES-571</strain>
    </source>
</reference>
<dbReference type="SUPFAM" id="SSF53335">
    <property type="entry name" value="S-adenosyl-L-methionine-dependent methyltransferases"/>
    <property type="match status" value="1"/>
</dbReference>
<feature type="compositionally biased region" description="Gly residues" evidence="1">
    <location>
        <begin position="368"/>
        <end position="394"/>
    </location>
</feature>
<feature type="region of interest" description="Disordered" evidence="1">
    <location>
        <begin position="326"/>
        <end position="394"/>
    </location>
</feature>
<sequence length="540" mass="55093">MRVKTLTGGPVAESSILAMESPPTMIIRPKNRRASTGWGWAPEPASPSGGLNQTVKLSEFLPVVQCVAGAEAEARFVHQNVFFGKVSGYGFATYGIELQPGATIVDVGSNIGSFAMWALVTLRGNARLIAVEPVPVLARCLEANVAQYSVRGLTKAKVLNVGCTSPDKAGPSRIDYLPGYTLLSSQHGWARREVEVMAAGLKRFTNKDDEAELLRLVETNLRPSASVPVQLAPLSELLAKEENLGQIDLLKIDAVKAEWDILMGITDADWARIRQVVVEVHLLGDRLEQVVALLRSKGFADVKKGYPCNPTFLAYKEYGMLKPTDAAYTSSPPSPRPSSGGGARGELGSWRSWRIAPAPAPATPPMLGSGGGSLRRGGWGASEDGGGGGGGGGGGVGSGGILSGGGILASLDSGGGGGGIGRHRLQVTASGAGTPGGGGSGAASPGGWGRSGSARSNGWCASEDGSGHGSGGGGGAVAAEGTSGGIGRHRVMPRASGNGGTVLFTGGDRPSTPMASAGPQRPSSPTLQGEHLLCAVYASR</sequence>
<proteinExistence type="predicted"/>